<dbReference type="AlphaFoldDB" id="A0A1G8RIZ2"/>
<dbReference type="Gene3D" id="2.60.40.1930">
    <property type="match status" value="1"/>
</dbReference>
<gene>
    <name evidence="1" type="ORF">SAMN04487935_0145</name>
</gene>
<proteinExistence type="predicted"/>
<dbReference type="Proteomes" id="UP000199580">
    <property type="component" value="Unassembled WGS sequence"/>
</dbReference>
<evidence type="ECO:0000313" key="2">
    <source>
        <dbReference type="Proteomes" id="UP000199580"/>
    </source>
</evidence>
<protein>
    <recommendedName>
        <fullName evidence="3">MG2 domain-containing protein</fullName>
    </recommendedName>
</protein>
<dbReference type="RefSeq" id="WP_091391393.1">
    <property type="nucleotide sequence ID" value="NZ_BKAI01000001.1"/>
</dbReference>
<name>A0A1G8RIZ2_9FLAO</name>
<keyword evidence="2" id="KW-1185">Reference proteome</keyword>
<sequence length="813" mass="91613">MKTARSLFFLIFAFHCTLCFPQNPPPENQLKLAGAIADYFKLDRENIHLHLNKTAYLTNEQIWFKGYIIEKKFKPTLNTSNVFISLIDSNGEKVATQLYYAEGNLFEGRIKLNKSIPSGKYYLQVYTNFMNNFSEDESSAYEISILNIDDKNYSTNKVSSQSIAVGFFPEGGILLDGASNTVGVKITDCLGNGIAVKNAEITDAKGNLITTFSTDQFGYGKFEIYSANSESYTAMIFANGIKILKTLPLPSASGITFSIDNYIFPDKTVVKIRTNAKTIPQIKNKNYTLVLQQNEATTFAGFSFKENETEHKLIIPSSELNSGINTVYLLDEKYHKIAERLIFKPLSPANDAPLAIASVRSDSIKISGVSKIPFGNFSISVVPAETDSENNLKTIQAGLVFDNYLDKPISNSFYYLIDFTRKKHYELDNFLLSQKSKYQWDAIIGNAPQAKFESDAGLGVKGIVNTDDSKGKIFKINMNSLGLGLNEFTSLNDKREFQFEHLLAIDSTKIYFVAKDKNGKELDHKIVYQLQNNNRKFIKSFIPEKQCSENLVIEKKTMPLPKFDNAIMLDSINVIAKKNKLVNQNRLGNIMARGFKISEKDANSYSGVLQFIARNGFIVSQVDGSVSITTNRMNAATGFATTTTLSQNKRRITTTEIYNTRPKTNQAAVFLDDMYIQNLDFLQDYSLSLVDEIYLNRNGNDISMYGTSGIIKIYTKKSYGIYNNNISNKSPVLIVKNGFQRFLPYENPKYDNMRDEGFQKFGTIDWKPFVTTDENGNFNFSIPNFYQKSVKIIIEGMSADGEMISEIRTLNIP</sequence>
<dbReference type="EMBL" id="FNEZ01000001">
    <property type="protein sequence ID" value="SDJ16946.1"/>
    <property type="molecule type" value="Genomic_DNA"/>
</dbReference>
<organism evidence="1 2">
    <name type="scientific">Flavobacterium noncentrifugens</name>
    <dbReference type="NCBI Taxonomy" id="1128970"/>
    <lineage>
        <taxon>Bacteria</taxon>
        <taxon>Pseudomonadati</taxon>
        <taxon>Bacteroidota</taxon>
        <taxon>Flavobacteriia</taxon>
        <taxon>Flavobacteriales</taxon>
        <taxon>Flavobacteriaceae</taxon>
        <taxon>Flavobacterium</taxon>
    </lineage>
</organism>
<accession>A0A1G8RIZ2</accession>
<evidence type="ECO:0000313" key="1">
    <source>
        <dbReference type="EMBL" id="SDJ16946.1"/>
    </source>
</evidence>
<evidence type="ECO:0008006" key="3">
    <source>
        <dbReference type="Google" id="ProtNLM"/>
    </source>
</evidence>
<dbReference type="OrthoDB" id="679547at2"/>
<dbReference type="STRING" id="1128970.SAMN04487935_0145"/>
<reference evidence="1 2" key="1">
    <citation type="submission" date="2016-10" db="EMBL/GenBank/DDBJ databases">
        <authorList>
            <person name="de Groot N.N."/>
        </authorList>
    </citation>
    <scope>NUCLEOTIDE SEQUENCE [LARGE SCALE GENOMIC DNA]</scope>
    <source>
        <strain evidence="1 2">CGMCC 1.10076</strain>
    </source>
</reference>